<dbReference type="EMBL" id="LSDN01000008">
    <property type="protein sequence ID" value="KXB81536.1"/>
    <property type="molecule type" value="Genomic_DNA"/>
</dbReference>
<reference evidence="1 2" key="1">
    <citation type="submission" date="2016-01" db="EMBL/GenBank/DDBJ databases">
        <authorList>
            <person name="Mitreva M."/>
            <person name="Pepin K.H."/>
            <person name="Mihindukulasuriya K.A."/>
            <person name="Fulton R."/>
            <person name="Fronick C."/>
            <person name="O'Laughlin M."/>
            <person name="Miner T."/>
            <person name="Herter B."/>
            <person name="Rosa B.A."/>
            <person name="Cordes M."/>
            <person name="Tomlinson C."/>
            <person name="Wollam A."/>
            <person name="Palsikar V.B."/>
            <person name="Mardis E.R."/>
            <person name="Wilson R.K."/>
        </authorList>
    </citation>
    <scope>NUCLEOTIDE SEQUENCE [LARGE SCALE GENOMIC DNA]</scope>
    <source>
        <strain evidence="1 2">DNF00696</strain>
    </source>
</reference>
<accession>A0AB34X0R5</accession>
<proteinExistence type="predicted"/>
<evidence type="ECO:0000313" key="1">
    <source>
        <dbReference type="EMBL" id="KXB81536.1"/>
    </source>
</evidence>
<organism evidence="1 2">
    <name type="scientific">Varibaculum cambriense</name>
    <dbReference type="NCBI Taxonomy" id="184870"/>
    <lineage>
        <taxon>Bacteria</taxon>
        <taxon>Bacillati</taxon>
        <taxon>Actinomycetota</taxon>
        <taxon>Actinomycetes</taxon>
        <taxon>Actinomycetales</taxon>
        <taxon>Actinomycetaceae</taxon>
        <taxon>Varibaculum</taxon>
    </lineage>
</organism>
<protein>
    <recommendedName>
        <fullName evidence="3">DUF2017 domain-containing protein</fullName>
    </recommendedName>
</protein>
<dbReference type="RefSeq" id="WP_022865491.1">
    <property type="nucleotide sequence ID" value="NZ_CAUPGC010000016.1"/>
</dbReference>
<dbReference type="GeneID" id="78353419"/>
<gene>
    <name evidence="1" type="ORF">HMPREF1862_00512</name>
</gene>
<dbReference type="AlphaFoldDB" id="A0AB34X0R5"/>
<dbReference type="NCBIfam" id="NF040618">
    <property type="entry name" value="PPA1309_fam"/>
    <property type="match status" value="1"/>
</dbReference>
<evidence type="ECO:0008006" key="3">
    <source>
        <dbReference type="Google" id="ProtNLM"/>
    </source>
</evidence>
<evidence type="ECO:0000313" key="2">
    <source>
        <dbReference type="Proteomes" id="UP000070572"/>
    </source>
</evidence>
<dbReference type="InterPro" id="IPR047681">
    <property type="entry name" value="PPA1309-like"/>
</dbReference>
<dbReference type="Proteomes" id="UP000070572">
    <property type="component" value="Unassembled WGS sequence"/>
</dbReference>
<name>A0AB34X0R5_9ACTO</name>
<sequence>MNTSPDLSSTQLSLRLAVSSLEKDVAQLGWDQSPSLFALVPTQAIFPQLEAEMEPTQAEQLRAALSENPQHLTAVLQDHLPPADLMETLAHLVFGEDVAGVAVAMERFLVSPQADAEAPTDPKEREKFLLAHPSRQDVRIVAAATRDGNTWCASRARSEDSDDMVAQGDNIVPELLEVLKAMLVSDAELAELTSEPGSEADS</sequence>
<comment type="caution">
    <text evidence="1">The sequence shown here is derived from an EMBL/GenBank/DDBJ whole genome shotgun (WGS) entry which is preliminary data.</text>
</comment>